<evidence type="ECO:0000256" key="4">
    <source>
        <dbReference type="ARBA" id="ARBA00022475"/>
    </source>
</evidence>
<evidence type="ECO:0000256" key="2">
    <source>
        <dbReference type="ARBA" id="ARBA00007935"/>
    </source>
</evidence>
<dbReference type="CDD" id="cd06550">
    <property type="entry name" value="TM_ABC_iron-siderophores_like"/>
    <property type="match status" value="1"/>
</dbReference>
<dbReference type="GO" id="GO:0033214">
    <property type="term" value="P:siderophore-iron import into cell"/>
    <property type="evidence" value="ECO:0007669"/>
    <property type="project" value="TreeGrafter"/>
</dbReference>
<feature type="transmembrane region" description="Helical" evidence="8">
    <location>
        <begin position="125"/>
        <end position="149"/>
    </location>
</feature>
<evidence type="ECO:0000256" key="3">
    <source>
        <dbReference type="ARBA" id="ARBA00022448"/>
    </source>
</evidence>
<dbReference type="GO" id="GO:0005886">
    <property type="term" value="C:plasma membrane"/>
    <property type="evidence" value="ECO:0007669"/>
    <property type="project" value="UniProtKB-SubCell"/>
</dbReference>
<dbReference type="GO" id="GO:0022857">
    <property type="term" value="F:transmembrane transporter activity"/>
    <property type="evidence" value="ECO:0007669"/>
    <property type="project" value="InterPro"/>
</dbReference>
<dbReference type="RefSeq" id="WP_126989741.1">
    <property type="nucleotide sequence ID" value="NZ_JTFC01000015.1"/>
</dbReference>
<evidence type="ECO:0000256" key="1">
    <source>
        <dbReference type="ARBA" id="ARBA00004651"/>
    </source>
</evidence>
<feature type="transmembrane region" description="Helical" evidence="8">
    <location>
        <begin position="320"/>
        <end position="339"/>
    </location>
</feature>
<feature type="transmembrane region" description="Helical" evidence="8">
    <location>
        <begin position="62"/>
        <end position="82"/>
    </location>
</feature>
<evidence type="ECO:0000313" key="9">
    <source>
        <dbReference type="EMBL" id="RUS57641.1"/>
    </source>
</evidence>
<name>A0A433RWI8_9BACL</name>
<feature type="transmembrane region" description="Helical" evidence="8">
    <location>
        <begin position="94"/>
        <end position="113"/>
    </location>
</feature>
<dbReference type="InterPro" id="IPR000522">
    <property type="entry name" value="ABC_transptr_permease_BtuC"/>
</dbReference>
<feature type="transmembrane region" description="Helical" evidence="8">
    <location>
        <begin position="253"/>
        <end position="279"/>
    </location>
</feature>
<gene>
    <name evidence="9" type="ORF">QI30_04380</name>
</gene>
<keyword evidence="4" id="KW-1003">Cell membrane</keyword>
<sequence>MPKNKENHIWLKATILFVIIFLSFYLHVTNGMFDMTIPDVVKTLFGMGDNPKFSLVIFEFRLPRIVIAILVGVGLAIAGCVLQGITKNDLADPGILGINAGAGAAVSFFMLVFQFNASRSDGSEWLKIMSMPLFGLVGGVLAAGIIFAFAYKHGRLDVERLLLTGIAINSGFGALALYLTLKMSEKDFEIAALWQAGTIYNANWAFIVAMLPWLIILGIYIYRKKYLLDYFQLEESTIVSLGINLEREKIKMLLASVGIVSACVSVSGSIGFIGLMAPHIARQIVGIRHRFVVPFSALIGAALLLLSDFIAKTIFAPSELAVGVVVSIIGIPYFLYLLVKAR</sequence>
<keyword evidence="6 8" id="KW-1133">Transmembrane helix</keyword>
<protein>
    <submittedName>
        <fullName evidence="9">Iron ABC transporter permease</fullName>
    </submittedName>
</protein>
<keyword evidence="7 8" id="KW-0472">Membrane</keyword>
<feature type="transmembrane region" description="Helical" evidence="8">
    <location>
        <begin position="9"/>
        <end position="28"/>
    </location>
</feature>
<evidence type="ECO:0000256" key="5">
    <source>
        <dbReference type="ARBA" id="ARBA00022692"/>
    </source>
</evidence>
<comment type="similarity">
    <text evidence="2">Belongs to the binding-protein-dependent transport system permease family. FecCD subfamily.</text>
</comment>
<evidence type="ECO:0000313" key="10">
    <source>
        <dbReference type="Proteomes" id="UP000288623"/>
    </source>
</evidence>
<evidence type="ECO:0000256" key="8">
    <source>
        <dbReference type="SAM" id="Phobius"/>
    </source>
</evidence>
<dbReference type="SUPFAM" id="SSF81345">
    <property type="entry name" value="ABC transporter involved in vitamin B12 uptake, BtuC"/>
    <property type="match status" value="1"/>
</dbReference>
<keyword evidence="3" id="KW-0813">Transport</keyword>
<feature type="transmembrane region" description="Helical" evidence="8">
    <location>
        <begin position="291"/>
        <end position="311"/>
    </location>
</feature>
<dbReference type="Proteomes" id="UP000288623">
    <property type="component" value="Unassembled WGS sequence"/>
</dbReference>
<comment type="caution">
    <text evidence="9">The sequence shown here is derived from an EMBL/GenBank/DDBJ whole genome shotgun (WGS) entry which is preliminary data.</text>
</comment>
<keyword evidence="10" id="KW-1185">Reference proteome</keyword>
<proteinExistence type="inferred from homology"/>
<dbReference type="PANTHER" id="PTHR30472:SF23">
    <property type="entry name" value="IRON-UPTAKE SYSTEM PERMEASE PROTEIN FEUC"/>
    <property type="match status" value="1"/>
</dbReference>
<feature type="transmembrane region" description="Helical" evidence="8">
    <location>
        <begin position="161"/>
        <end position="181"/>
    </location>
</feature>
<dbReference type="InterPro" id="IPR037294">
    <property type="entry name" value="ABC_BtuC-like"/>
</dbReference>
<organism evidence="9 10">
    <name type="scientific">Candidatus Kurthia intestinigallinarum</name>
    <dbReference type="NCBI Taxonomy" id="1562256"/>
    <lineage>
        <taxon>Bacteria</taxon>
        <taxon>Bacillati</taxon>
        <taxon>Bacillota</taxon>
        <taxon>Bacilli</taxon>
        <taxon>Bacillales</taxon>
        <taxon>Caryophanaceae</taxon>
        <taxon>Kurthia</taxon>
    </lineage>
</organism>
<dbReference type="PANTHER" id="PTHR30472">
    <property type="entry name" value="FERRIC ENTEROBACTIN TRANSPORT SYSTEM PERMEASE PROTEIN"/>
    <property type="match status" value="1"/>
</dbReference>
<evidence type="ECO:0000256" key="6">
    <source>
        <dbReference type="ARBA" id="ARBA00022989"/>
    </source>
</evidence>
<keyword evidence="5 8" id="KW-0812">Transmembrane</keyword>
<dbReference type="EMBL" id="JTFC01000015">
    <property type="protein sequence ID" value="RUS57641.1"/>
    <property type="molecule type" value="Genomic_DNA"/>
</dbReference>
<reference evidence="9 10" key="1">
    <citation type="submission" date="2014-11" db="EMBL/GenBank/DDBJ databases">
        <title>Genome sequence and analysis of novel Kurthia sp.</title>
        <authorList>
            <person name="Lawson J.N."/>
            <person name="Gonzalez J.E."/>
            <person name="Rinauldi L."/>
            <person name="Xuan Z."/>
            <person name="Firman A."/>
            <person name="Shaddox L."/>
            <person name="Trudeau A."/>
            <person name="Shah S."/>
            <person name="Reiman D."/>
        </authorList>
    </citation>
    <scope>NUCLEOTIDE SEQUENCE [LARGE SCALE GENOMIC DNA]</scope>
    <source>
        <strain evidence="9 10">3B1D</strain>
    </source>
</reference>
<accession>A0A433RWI8</accession>
<dbReference type="FunFam" id="1.10.3470.10:FF:000001">
    <property type="entry name" value="Vitamin B12 ABC transporter permease BtuC"/>
    <property type="match status" value="1"/>
</dbReference>
<evidence type="ECO:0000256" key="7">
    <source>
        <dbReference type="ARBA" id="ARBA00023136"/>
    </source>
</evidence>
<dbReference type="AlphaFoldDB" id="A0A433RWI8"/>
<dbReference type="OrthoDB" id="9811721at2"/>
<feature type="transmembrane region" description="Helical" evidence="8">
    <location>
        <begin position="201"/>
        <end position="222"/>
    </location>
</feature>
<dbReference type="Gene3D" id="1.10.3470.10">
    <property type="entry name" value="ABC transporter involved in vitamin B12 uptake, BtuC"/>
    <property type="match status" value="1"/>
</dbReference>
<comment type="subcellular location">
    <subcellularLocation>
        <location evidence="1">Cell membrane</location>
        <topology evidence="1">Multi-pass membrane protein</topology>
    </subcellularLocation>
</comment>
<dbReference type="Pfam" id="PF01032">
    <property type="entry name" value="FecCD"/>
    <property type="match status" value="1"/>
</dbReference>